<feature type="transmembrane region" description="Helical" evidence="8">
    <location>
        <begin position="124"/>
        <end position="145"/>
    </location>
</feature>
<sequence length="508" mass="55429">MAENVQELEIQTEDVYAGDGLDPVYQAKARILNDALQEIGMGNDNLWPIVTGLILPPVVNEFAFKGPFLKLGQNIGLLVGAAFWGVGSDVWGRKWSFNLTLLITGIFAVAAGGSPNFVALCSLAAVWSIGVGGNLPVDSAVFLEFVPASHQYLLTVLSIWWALGQLLGSLVAWPLIANYSCPTTVNPSPCLRDSNQGWRYFLFTMGGLMLVLFALRFFVFHLYESPKYLMGRGRDAEAVEIIHRVAEYNWRSSSLTLEMLRRAEQQGTNDEKTTEKVDEEDRERGTDMDTSRVAAVKRKLSGFGRSHVSALFRTRKLAQSTSLLIVLWALIGLAFPLYNSFVTYFLATRGADFGDGSVYITYRNQVILSVIGVPGALLAGWAVELPYLGRRGSLAISTTLTGVFLFASTTARTSNALLGWNCGYSFTSNIMYGILYALSPELFPTKNRGTGNAIVASANRVFGIMAPIIALYADLTTSVPIYISGALFIVSGFIALLLPFDPRGKASL</sequence>
<dbReference type="PANTHER" id="PTHR23511">
    <property type="entry name" value="SYNAPTIC VESICLE GLYCOPROTEIN 2"/>
    <property type="match status" value="1"/>
</dbReference>
<feature type="compositionally biased region" description="Basic and acidic residues" evidence="7">
    <location>
        <begin position="264"/>
        <end position="276"/>
    </location>
</feature>
<name>W4K7L1_HETIT</name>
<keyword evidence="6 8" id="KW-0472">Membrane</keyword>
<dbReference type="eggNOG" id="KOG0253">
    <property type="taxonomic scope" value="Eukaryota"/>
</dbReference>
<dbReference type="InterPro" id="IPR005828">
    <property type="entry name" value="MFS_sugar_transport-like"/>
</dbReference>
<dbReference type="Proteomes" id="UP000030671">
    <property type="component" value="Unassembled WGS sequence"/>
</dbReference>
<organism evidence="10 11">
    <name type="scientific">Heterobasidion irregulare (strain TC 32-1)</name>
    <dbReference type="NCBI Taxonomy" id="747525"/>
    <lineage>
        <taxon>Eukaryota</taxon>
        <taxon>Fungi</taxon>
        <taxon>Dikarya</taxon>
        <taxon>Basidiomycota</taxon>
        <taxon>Agaricomycotina</taxon>
        <taxon>Agaricomycetes</taxon>
        <taxon>Russulales</taxon>
        <taxon>Bondarzewiaceae</taxon>
        <taxon>Heterobasidion</taxon>
        <taxon>Heterobasidion annosum species complex</taxon>
    </lineage>
</organism>
<dbReference type="FunCoup" id="W4K7L1">
    <property type="interactions" value="117"/>
</dbReference>
<dbReference type="RefSeq" id="XP_009545996.1">
    <property type="nucleotide sequence ID" value="XM_009547701.1"/>
</dbReference>
<dbReference type="OrthoDB" id="3936150at2759"/>
<dbReference type="KEGG" id="hir:HETIRDRAFT_156175"/>
<dbReference type="InParanoid" id="W4K7L1"/>
<dbReference type="GO" id="GO:0016020">
    <property type="term" value="C:membrane"/>
    <property type="evidence" value="ECO:0007669"/>
    <property type="project" value="UniProtKB-SubCell"/>
</dbReference>
<keyword evidence="4 8" id="KW-0812">Transmembrane</keyword>
<feature type="transmembrane region" description="Helical" evidence="8">
    <location>
        <begin position="479"/>
        <end position="500"/>
    </location>
</feature>
<proteinExistence type="inferred from homology"/>
<dbReference type="PROSITE" id="PS50850">
    <property type="entry name" value="MFS"/>
    <property type="match status" value="1"/>
</dbReference>
<dbReference type="InterPro" id="IPR020846">
    <property type="entry name" value="MFS_dom"/>
</dbReference>
<evidence type="ECO:0000313" key="11">
    <source>
        <dbReference type="Proteomes" id="UP000030671"/>
    </source>
</evidence>
<dbReference type="AlphaFoldDB" id="W4K7L1"/>
<evidence type="ECO:0000256" key="7">
    <source>
        <dbReference type="SAM" id="MobiDB-lite"/>
    </source>
</evidence>
<comment type="subcellular location">
    <subcellularLocation>
        <location evidence="1">Membrane</location>
        <topology evidence="1">Multi-pass membrane protein</topology>
    </subcellularLocation>
</comment>
<feature type="transmembrane region" description="Helical" evidence="8">
    <location>
        <begin position="152"/>
        <end position="177"/>
    </location>
</feature>
<protein>
    <submittedName>
        <fullName evidence="10">Major facilitator superfamily</fullName>
    </submittedName>
</protein>
<keyword evidence="11" id="KW-1185">Reference proteome</keyword>
<dbReference type="GO" id="GO:0022857">
    <property type="term" value="F:transmembrane transporter activity"/>
    <property type="evidence" value="ECO:0007669"/>
    <property type="project" value="InterPro"/>
</dbReference>
<evidence type="ECO:0000256" key="3">
    <source>
        <dbReference type="ARBA" id="ARBA00022448"/>
    </source>
</evidence>
<evidence type="ECO:0000256" key="2">
    <source>
        <dbReference type="ARBA" id="ARBA00008335"/>
    </source>
</evidence>
<dbReference type="EMBL" id="KI925458">
    <property type="protein sequence ID" value="ETW81330.1"/>
    <property type="molecule type" value="Genomic_DNA"/>
</dbReference>
<feature type="transmembrane region" description="Helical" evidence="8">
    <location>
        <begin position="450"/>
        <end position="473"/>
    </location>
</feature>
<dbReference type="Gene3D" id="1.20.1250.20">
    <property type="entry name" value="MFS general substrate transporter like domains"/>
    <property type="match status" value="1"/>
</dbReference>
<evidence type="ECO:0000256" key="5">
    <source>
        <dbReference type="ARBA" id="ARBA00022989"/>
    </source>
</evidence>
<evidence type="ECO:0000256" key="1">
    <source>
        <dbReference type="ARBA" id="ARBA00004141"/>
    </source>
</evidence>
<feature type="transmembrane region" description="Helical" evidence="8">
    <location>
        <begin position="68"/>
        <end position="87"/>
    </location>
</feature>
<feature type="transmembrane region" description="Helical" evidence="8">
    <location>
        <begin position="99"/>
        <end position="118"/>
    </location>
</feature>
<feature type="domain" description="Major facilitator superfamily (MFS) profile" evidence="9">
    <location>
        <begin position="1"/>
        <end position="503"/>
    </location>
</feature>
<feature type="transmembrane region" description="Helical" evidence="8">
    <location>
        <begin position="366"/>
        <end position="387"/>
    </location>
</feature>
<dbReference type="GeneID" id="20667622"/>
<dbReference type="InterPro" id="IPR036259">
    <property type="entry name" value="MFS_trans_sf"/>
</dbReference>
<dbReference type="HOGENOM" id="CLU_001265_52_4_1"/>
<feature type="transmembrane region" description="Helical" evidence="8">
    <location>
        <begin position="323"/>
        <end position="346"/>
    </location>
</feature>
<keyword evidence="3" id="KW-0813">Transport</keyword>
<evidence type="ECO:0000313" key="10">
    <source>
        <dbReference type="EMBL" id="ETW81330.1"/>
    </source>
</evidence>
<evidence type="ECO:0000256" key="4">
    <source>
        <dbReference type="ARBA" id="ARBA00022692"/>
    </source>
</evidence>
<evidence type="ECO:0000256" key="8">
    <source>
        <dbReference type="SAM" id="Phobius"/>
    </source>
</evidence>
<feature type="transmembrane region" description="Helical" evidence="8">
    <location>
        <begin position="394"/>
        <end position="411"/>
    </location>
</feature>
<dbReference type="PANTHER" id="PTHR23511:SF12">
    <property type="entry name" value="TRANSPORTER, PUTATIVE (AFU_ORTHOLOGUE AFUA_7G01740)-RELATED"/>
    <property type="match status" value="1"/>
</dbReference>
<comment type="similarity">
    <text evidence="2">Belongs to the major facilitator superfamily.</text>
</comment>
<feature type="region of interest" description="Disordered" evidence="7">
    <location>
        <begin position="264"/>
        <end position="288"/>
    </location>
</feature>
<dbReference type="CDD" id="cd17316">
    <property type="entry name" value="MFS_SV2_like"/>
    <property type="match status" value="1"/>
</dbReference>
<accession>W4K7L1</accession>
<evidence type="ECO:0000256" key="6">
    <source>
        <dbReference type="ARBA" id="ARBA00023136"/>
    </source>
</evidence>
<feature type="transmembrane region" description="Helical" evidence="8">
    <location>
        <begin position="197"/>
        <end position="223"/>
    </location>
</feature>
<keyword evidence="5 8" id="KW-1133">Transmembrane helix</keyword>
<dbReference type="Pfam" id="PF00083">
    <property type="entry name" value="Sugar_tr"/>
    <property type="match status" value="1"/>
</dbReference>
<dbReference type="SUPFAM" id="SSF103473">
    <property type="entry name" value="MFS general substrate transporter"/>
    <property type="match status" value="1"/>
</dbReference>
<evidence type="ECO:0000259" key="9">
    <source>
        <dbReference type="PROSITE" id="PS50850"/>
    </source>
</evidence>
<feature type="transmembrane region" description="Helical" evidence="8">
    <location>
        <begin position="417"/>
        <end position="438"/>
    </location>
</feature>
<reference evidence="10 11" key="1">
    <citation type="journal article" date="2012" name="New Phytol.">
        <title>Insight into trade-off between wood decay and parasitism from the genome of a fungal forest pathogen.</title>
        <authorList>
            <person name="Olson A."/>
            <person name="Aerts A."/>
            <person name="Asiegbu F."/>
            <person name="Belbahri L."/>
            <person name="Bouzid O."/>
            <person name="Broberg A."/>
            <person name="Canback B."/>
            <person name="Coutinho P.M."/>
            <person name="Cullen D."/>
            <person name="Dalman K."/>
            <person name="Deflorio G."/>
            <person name="van Diepen L.T."/>
            <person name="Dunand C."/>
            <person name="Duplessis S."/>
            <person name="Durling M."/>
            <person name="Gonthier P."/>
            <person name="Grimwood J."/>
            <person name="Fossdal C.G."/>
            <person name="Hansson D."/>
            <person name="Henrissat B."/>
            <person name="Hietala A."/>
            <person name="Himmelstrand K."/>
            <person name="Hoffmeister D."/>
            <person name="Hogberg N."/>
            <person name="James T.Y."/>
            <person name="Karlsson M."/>
            <person name="Kohler A."/>
            <person name="Kues U."/>
            <person name="Lee Y.H."/>
            <person name="Lin Y.C."/>
            <person name="Lind M."/>
            <person name="Lindquist E."/>
            <person name="Lombard V."/>
            <person name="Lucas S."/>
            <person name="Lunden K."/>
            <person name="Morin E."/>
            <person name="Murat C."/>
            <person name="Park J."/>
            <person name="Raffaello T."/>
            <person name="Rouze P."/>
            <person name="Salamov A."/>
            <person name="Schmutz J."/>
            <person name="Solheim H."/>
            <person name="Stahlberg J."/>
            <person name="Velez H."/>
            <person name="de Vries R.P."/>
            <person name="Wiebenga A."/>
            <person name="Woodward S."/>
            <person name="Yakovlev I."/>
            <person name="Garbelotto M."/>
            <person name="Martin F."/>
            <person name="Grigoriev I.V."/>
            <person name="Stenlid J."/>
        </authorList>
    </citation>
    <scope>NUCLEOTIDE SEQUENCE [LARGE SCALE GENOMIC DNA]</scope>
    <source>
        <strain evidence="10 11">TC 32-1</strain>
    </source>
</reference>
<dbReference type="FunFam" id="1.20.1250.20:FF:000171">
    <property type="entry name" value="MFS general substrate transporter"/>
    <property type="match status" value="1"/>
</dbReference>
<gene>
    <name evidence="10" type="ORF">HETIRDRAFT_156175</name>
</gene>